<organism evidence="1 2">
    <name type="scientific">Pichia angusta</name>
    <name type="common">Yeast</name>
    <name type="synonym">Hansenula polymorpha</name>
    <dbReference type="NCBI Taxonomy" id="870730"/>
    <lineage>
        <taxon>Eukaryota</taxon>
        <taxon>Fungi</taxon>
        <taxon>Dikarya</taxon>
        <taxon>Ascomycota</taxon>
        <taxon>Saccharomycotina</taxon>
        <taxon>Pichiomycetes</taxon>
        <taxon>Pichiales</taxon>
        <taxon>Pichiaceae</taxon>
        <taxon>Ogataea</taxon>
    </lineage>
</organism>
<dbReference type="Proteomes" id="UP001196530">
    <property type="component" value="Unassembled WGS sequence"/>
</dbReference>
<dbReference type="RefSeq" id="XP_043057724.1">
    <property type="nucleotide sequence ID" value="XM_043205913.1"/>
</dbReference>
<gene>
    <name evidence="1" type="ORF">KL928_005137</name>
</gene>
<dbReference type="AlphaFoldDB" id="A0AAN6DDT2"/>
<dbReference type="EMBL" id="JAHLUX010000012">
    <property type="protein sequence ID" value="KAG7816171.1"/>
    <property type="molecule type" value="Genomic_DNA"/>
</dbReference>
<comment type="caution">
    <text evidence="1">The sequence shown here is derived from an EMBL/GenBank/DDBJ whole genome shotgun (WGS) entry which is preliminary data.</text>
</comment>
<accession>A0AAN6DDT2</accession>
<reference evidence="1" key="1">
    <citation type="journal article" date="2021" name="G3 (Bethesda)">
        <title>Genomic diversity, chromosomal rearrangements, and interspecies hybridization in the ogataea polymorpha species complex.</title>
        <authorList>
            <person name="Hanson S.J."/>
            <person name="Cinneide E.O."/>
            <person name="Salzberg L.I."/>
            <person name="Wolfe K.H."/>
            <person name="McGowan J."/>
            <person name="Fitzpatrick D.A."/>
            <person name="Matlin K."/>
        </authorList>
    </citation>
    <scope>NUCLEOTIDE SEQUENCE</scope>
    <source>
        <strain evidence="1">61-244</strain>
    </source>
</reference>
<evidence type="ECO:0000313" key="1">
    <source>
        <dbReference type="EMBL" id="KAG7816171.1"/>
    </source>
</evidence>
<dbReference type="GeneID" id="66129188"/>
<proteinExistence type="predicted"/>
<protein>
    <submittedName>
        <fullName evidence="1">Uncharacterized protein</fullName>
    </submittedName>
</protein>
<evidence type="ECO:0000313" key="2">
    <source>
        <dbReference type="Proteomes" id="UP001196530"/>
    </source>
</evidence>
<name>A0AAN6DDT2_PICAN</name>
<sequence length="109" mass="11955">MTSTDLPEKDAYLAVTTQKSIVDDPSADKALQFLAEHAGKFEELTPAEEKWAIRKTDLILLPTLFFTATMGAVDKVSLSTAAIFGFKTDNNLVGQQYSWLGVRSFPVAL</sequence>